<evidence type="ECO:0000313" key="2">
    <source>
        <dbReference type="Proteomes" id="UP001145114"/>
    </source>
</evidence>
<protein>
    <submittedName>
        <fullName evidence="1">3'-5'-exoribonuclease</fullName>
    </submittedName>
</protein>
<keyword evidence="2" id="KW-1185">Reference proteome</keyword>
<evidence type="ECO:0000313" key="1">
    <source>
        <dbReference type="EMBL" id="KAJ1676585.1"/>
    </source>
</evidence>
<proteinExistence type="predicted"/>
<organism evidence="1 2">
    <name type="scientific">Spiromyces aspiralis</name>
    <dbReference type="NCBI Taxonomy" id="68401"/>
    <lineage>
        <taxon>Eukaryota</taxon>
        <taxon>Fungi</taxon>
        <taxon>Fungi incertae sedis</taxon>
        <taxon>Zoopagomycota</taxon>
        <taxon>Kickxellomycotina</taxon>
        <taxon>Kickxellomycetes</taxon>
        <taxon>Kickxellales</taxon>
        <taxon>Kickxellaceae</taxon>
        <taxon>Spiromyces</taxon>
    </lineage>
</organism>
<name>A0ACC1HMH7_9FUNG</name>
<dbReference type="EMBL" id="JAMZIH010003843">
    <property type="protein sequence ID" value="KAJ1676585.1"/>
    <property type="molecule type" value="Genomic_DNA"/>
</dbReference>
<feature type="non-terminal residue" evidence="1">
    <location>
        <position position="1"/>
    </location>
</feature>
<reference evidence="1" key="1">
    <citation type="submission" date="2022-06" db="EMBL/GenBank/DDBJ databases">
        <title>Phylogenomic reconstructions and comparative analyses of Kickxellomycotina fungi.</title>
        <authorList>
            <person name="Reynolds N.K."/>
            <person name="Stajich J.E."/>
            <person name="Barry K."/>
            <person name="Grigoriev I.V."/>
            <person name="Crous P."/>
            <person name="Smith M.E."/>
        </authorList>
    </citation>
    <scope>NUCLEOTIDE SEQUENCE</scope>
    <source>
        <strain evidence="1">RSA 2271</strain>
    </source>
</reference>
<accession>A0ACC1HMH7</accession>
<sequence>TTITEVTVSRTIDKVLHRNRVVDTESLCILAGKKVWAIRVDIHFLDYDGNFVDAACIATITALKHFKRPDVTLDGETAIIHSVLDKPPVPLSINYIPICVTFGFFGDESQYLIVDPSLIEEQVQSANLTLALNNQSEVCAINKAGGKPLTLEQTLRCIKIASTKIEQIHSKINKALAAA</sequence>
<gene>
    <name evidence="1" type="primary">RRP45</name>
    <name evidence="1" type="ORF">EV182_007895</name>
</gene>
<comment type="caution">
    <text evidence="1">The sequence shown here is derived from an EMBL/GenBank/DDBJ whole genome shotgun (WGS) entry which is preliminary data.</text>
</comment>
<dbReference type="Proteomes" id="UP001145114">
    <property type="component" value="Unassembled WGS sequence"/>
</dbReference>